<evidence type="ECO:0000313" key="2">
    <source>
        <dbReference type="EMBL" id="GJT98506.1"/>
    </source>
</evidence>
<reference evidence="2" key="2">
    <citation type="submission" date="2022-01" db="EMBL/GenBank/DDBJ databases">
        <authorList>
            <person name="Yamashiro T."/>
            <person name="Shiraishi A."/>
            <person name="Satake H."/>
            <person name="Nakayama K."/>
        </authorList>
    </citation>
    <scope>NUCLEOTIDE SEQUENCE</scope>
</reference>
<keyword evidence="2" id="KW-0808">Transferase</keyword>
<proteinExistence type="predicted"/>
<protein>
    <submittedName>
        <fullName evidence="2">Reverse transcriptase domain-containing protein</fullName>
    </submittedName>
</protein>
<sequence>MLRVVPMSLTGAASRWLRNEPSRSIINWETMKTKFLNKYCPPAHTAKQIEEINNFQQEPDESLFQAWERFKELLMKYPQHYLTDMQEVILFYNGLDVPTRQILDFKEVGNNEGLMDEYISSDDDKDQTNSYMIIKPEIKIGDEFLKILLDNSFNGTDGSDVTDHIARVLEITEWIKIPNMYKDKLRLHVFSKSLIGDAKKWWNDEGTTTTWKELYDKFLDKYYPLSHTYKNKNVKSGLWEFYVNGRTKGTIDDLVNYNEPCEESNEKTCSDLFFKPYLDAQDGKDIYEIIDRDYSSIPIPAHHNISNPDELCQTEEFTVVRNNTAYRYKEIDDMVYSEKDVC</sequence>
<evidence type="ECO:0000259" key="1">
    <source>
        <dbReference type="Pfam" id="PF03732"/>
    </source>
</evidence>
<organism evidence="2 3">
    <name type="scientific">Tanacetum coccineum</name>
    <dbReference type="NCBI Taxonomy" id="301880"/>
    <lineage>
        <taxon>Eukaryota</taxon>
        <taxon>Viridiplantae</taxon>
        <taxon>Streptophyta</taxon>
        <taxon>Embryophyta</taxon>
        <taxon>Tracheophyta</taxon>
        <taxon>Spermatophyta</taxon>
        <taxon>Magnoliopsida</taxon>
        <taxon>eudicotyledons</taxon>
        <taxon>Gunneridae</taxon>
        <taxon>Pentapetalae</taxon>
        <taxon>asterids</taxon>
        <taxon>campanulids</taxon>
        <taxon>Asterales</taxon>
        <taxon>Asteraceae</taxon>
        <taxon>Asteroideae</taxon>
        <taxon>Anthemideae</taxon>
        <taxon>Anthemidinae</taxon>
        <taxon>Tanacetum</taxon>
    </lineage>
</organism>
<dbReference type="Pfam" id="PF03732">
    <property type="entry name" value="Retrotrans_gag"/>
    <property type="match status" value="1"/>
</dbReference>
<evidence type="ECO:0000313" key="3">
    <source>
        <dbReference type="Proteomes" id="UP001151760"/>
    </source>
</evidence>
<gene>
    <name evidence="2" type="ORF">Tco_1094024</name>
</gene>
<dbReference type="PANTHER" id="PTHR33223">
    <property type="entry name" value="CCHC-TYPE DOMAIN-CONTAINING PROTEIN"/>
    <property type="match status" value="1"/>
</dbReference>
<dbReference type="EMBL" id="BQNB010020682">
    <property type="protein sequence ID" value="GJT98506.1"/>
    <property type="molecule type" value="Genomic_DNA"/>
</dbReference>
<keyword evidence="3" id="KW-1185">Reference proteome</keyword>
<keyword evidence="2" id="KW-0548">Nucleotidyltransferase</keyword>
<keyword evidence="2" id="KW-0695">RNA-directed DNA polymerase</keyword>
<dbReference type="Proteomes" id="UP001151760">
    <property type="component" value="Unassembled WGS sequence"/>
</dbReference>
<comment type="caution">
    <text evidence="2">The sequence shown here is derived from an EMBL/GenBank/DDBJ whole genome shotgun (WGS) entry which is preliminary data.</text>
</comment>
<name>A0ABQ5IED7_9ASTR</name>
<accession>A0ABQ5IED7</accession>
<dbReference type="GO" id="GO:0003964">
    <property type="term" value="F:RNA-directed DNA polymerase activity"/>
    <property type="evidence" value="ECO:0007669"/>
    <property type="project" value="UniProtKB-KW"/>
</dbReference>
<reference evidence="2" key="1">
    <citation type="journal article" date="2022" name="Int. J. Mol. Sci.">
        <title>Draft Genome of Tanacetum Coccineum: Genomic Comparison of Closely Related Tanacetum-Family Plants.</title>
        <authorList>
            <person name="Yamashiro T."/>
            <person name="Shiraishi A."/>
            <person name="Nakayama K."/>
            <person name="Satake H."/>
        </authorList>
    </citation>
    <scope>NUCLEOTIDE SEQUENCE</scope>
</reference>
<dbReference type="PANTHER" id="PTHR33223:SF11">
    <property type="entry name" value="ELEMENT PROTEIN, PUTATIVE-RELATED"/>
    <property type="match status" value="1"/>
</dbReference>
<dbReference type="InterPro" id="IPR005162">
    <property type="entry name" value="Retrotrans_gag_dom"/>
</dbReference>
<feature type="domain" description="Retrotransposon gag" evidence="1">
    <location>
        <begin position="4"/>
        <end position="96"/>
    </location>
</feature>